<evidence type="ECO:0000313" key="4">
    <source>
        <dbReference type="Proteomes" id="UP001305521"/>
    </source>
</evidence>
<proteinExistence type="inferred from homology"/>
<protein>
    <submittedName>
        <fullName evidence="3">Tripartite tricarboxylate transporter substrate binding protein</fullName>
    </submittedName>
</protein>
<organism evidence="3 4">
    <name type="scientific">Sediminicoccus rosea</name>
    <dbReference type="NCBI Taxonomy" id="1225128"/>
    <lineage>
        <taxon>Bacteria</taxon>
        <taxon>Pseudomonadati</taxon>
        <taxon>Pseudomonadota</taxon>
        <taxon>Alphaproteobacteria</taxon>
        <taxon>Acetobacterales</taxon>
        <taxon>Roseomonadaceae</taxon>
        <taxon>Sediminicoccus</taxon>
    </lineage>
</organism>
<dbReference type="Proteomes" id="UP001305521">
    <property type="component" value="Chromosome"/>
</dbReference>
<sequence length="333" mass="35380">MSLITRRTALALPGAALAAPTLATPALAQAEWRPTQPMRIIVPAAPAGTTDIMARILAPHLQARFGSNVVVENRSGGGGTIGTLEMLRAPADGHVLLSGNIGPQSIAYSLFRNLQYRPEQLQPVGNMIRGPNVLLLHPSIPATTVPEFVAHLKRNPGRLAYGSSGVGQSPHLSGVWFNQLTGTEATHVPFRGAGPLMIDLIAGNIQFSFDNLTTSVQQIRSGQVRALAVTSADRSAQMPELPALRETMPELANYDVSTWFGMFAAAGIPAAALRTLNAEINALLGTEETKARFAQMGGVPMPGSPEDFAAFVQGEITKWRGVIQREGLQIDVS</sequence>
<dbReference type="Pfam" id="PF03401">
    <property type="entry name" value="TctC"/>
    <property type="match status" value="1"/>
</dbReference>
<dbReference type="SUPFAM" id="SSF53850">
    <property type="entry name" value="Periplasmic binding protein-like II"/>
    <property type="match status" value="1"/>
</dbReference>
<dbReference type="Gene3D" id="3.40.190.150">
    <property type="entry name" value="Bordetella uptake gene, domain 1"/>
    <property type="match status" value="1"/>
</dbReference>
<gene>
    <name evidence="3" type="ORF">R9Z33_03530</name>
</gene>
<evidence type="ECO:0000256" key="1">
    <source>
        <dbReference type="ARBA" id="ARBA00006987"/>
    </source>
</evidence>
<accession>A0ABZ0PJP1</accession>
<feature type="signal peptide" evidence="2">
    <location>
        <begin position="1"/>
        <end position="18"/>
    </location>
</feature>
<dbReference type="Gene3D" id="3.40.190.10">
    <property type="entry name" value="Periplasmic binding protein-like II"/>
    <property type="match status" value="1"/>
</dbReference>
<feature type="chain" id="PRO_5046173845" evidence="2">
    <location>
        <begin position="19"/>
        <end position="333"/>
    </location>
</feature>
<keyword evidence="2" id="KW-0732">Signal</keyword>
<evidence type="ECO:0000313" key="3">
    <source>
        <dbReference type="EMBL" id="WPB85950.1"/>
    </source>
</evidence>
<reference evidence="3 4" key="1">
    <citation type="submission" date="2023-11" db="EMBL/GenBank/DDBJ databases">
        <title>Arctic aerobic anoxygenic photoheterotroph Sediminicoccus rosea KRV36 adapts its photosynthesis to long days of polar summer.</title>
        <authorList>
            <person name="Tomasch J."/>
            <person name="Kopejtka K."/>
            <person name="Bily T."/>
            <person name="Gardiner A.T."/>
            <person name="Gardian Z."/>
            <person name="Shivaramu S."/>
            <person name="Koblizek M."/>
            <person name="Engelhardt F."/>
            <person name="Kaftan D."/>
        </authorList>
    </citation>
    <scope>NUCLEOTIDE SEQUENCE [LARGE SCALE GENOMIC DNA]</scope>
    <source>
        <strain evidence="3 4">R-30</strain>
    </source>
</reference>
<name>A0ABZ0PJP1_9PROT</name>
<dbReference type="PIRSF" id="PIRSF017082">
    <property type="entry name" value="YflP"/>
    <property type="match status" value="1"/>
</dbReference>
<keyword evidence="4" id="KW-1185">Reference proteome</keyword>
<dbReference type="InterPro" id="IPR005064">
    <property type="entry name" value="BUG"/>
</dbReference>
<dbReference type="PANTHER" id="PTHR42928:SF5">
    <property type="entry name" value="BLR1237 PROTEIN"/>
    <property type="match status" value="1"/>
</dbReference>
<dbReference type="PROSITE" id="PS51318">
    <property type="entry name" value="TAT"/>
    <property type="match status" value="1"/>
</dbReference>
<dbReference type="InterPro" id="IPR006311">
    <property type="entry name" value="TAT_signal"/>
</dbReference>
<dbReference type="CDD" id="cd07012">
    <property type="entry name" value="PBP2_Bug_TTT"/>
    <property type="match status" value="1"/>
</dbReference>
<comment type="similarity">
    <text evidence="1">Belongs to the UPF0065 (bug) family.</text>
</comment>
<dbReference type="PANTHER" id="PTHR42928">
    <property type="entry name" value="TRICARBOXYLATE-BINDING PROTEIN"/>
    <property type="match status" value="1"/>
</dbReference>
<dbReference type="EMBL" id="CP137852">
    <property type="protein sequence ID" value="WPB85950.1"/>
    <property type="molecule type" value="Genomic_DNA"/>
</dbReference>
<dbReference type="InterPro" id="IPR042100">
    <property type="entry name" value="Bug_dom1"/>
</dbReference>
<dbReference type="RefSeq" id="WP_318649928.1">
    <property type="nucleotide sequence ID" value="NZ_CP137852.1"/>
</dbReference>
<evidence type="ECO:0000256" key="2">
    <source>
        <dbReference type="SAM" id="SignalP"/>
    </source>
</evidence>